<feature type="domain" description="DUF1549" evidence="2">
    <location>
        <begin position="241"/>
        <end position="423"/>
    </location>
</feature>
<dbReference type="EMBL" id="SIHI01000001">
    <property type="protein sequence ID" value="TWT57883.1"/>
    <property type="molecule type" value="Genomic_DNA"/>
</dbReference>
<feature type="signal peptide" evidence="1">
    <location>
        <begin position="1"/>
        <end position="20"/>
    </location>
</feature>
<dbReference type="Pfam" id="PF07587">
    <property type="entry name" value="PSD1"/>
    <property type="match status" value="1"/>
</dbReference>
<accession>A0A5C5X6J2</accession>
<feature type="domain" description="DUF1553" evidence="3">
    <location>
        <begin position="462"/>
        <end position="683"/>
    </location>
</feature>
<evidence type="ECO:0000259" key="2">
    <source>
        <dbReference type="Pfam" id="PF07583"/>
    </source>
</evidence>
<evidence type="ECO:0000313" key="4">
    <source>
        <dbReference type="EMBL" id="TWT57883.1"/>
    </source>
</evidence>
<dbReference type="PANTHER" id="PTHR35889:SF3">
    <property type="entry name" value="F-BOX DOMAIN-CONTAINING PROTEIN"/>
    <property type="match status" value="1"/>
</dbReference>
<dbReference type="InterPro" id="IPR022655">
    <property type="entry name" value="DUF1553"/>
</dbReference>
<protein>
    <recommendedName>
        <fullName evidence="6">Planctomycete cytochrome C</fullName>
    </recommendedName>
</protein>
<evidence type="ECO:0000259" key="3">
    <source>
        <dbReference type="Pfam" id="PF07587"/>
    </source>
</evidence>
<evidence type="ECO:0000256" key="1">
    <source>
        <dbReference type="SAM" id="SignalP"/>
    </source>
</evidence>
<dbReference type="Pfam" id="PF07583">
    <property type="entry name" value="PSCyt2"/>
    <property type="match status" value="1"/>
</dbReference>
<evidence type="ECO:0008006" key="6">
    <source>
        <dbReference type="Google" id="ProtNLM"/>
    </source>
</evidence>
<dbReference type="OrthoDB" id="289126at2"/>
<reference evidence="4 5" key="1">
    <citation type="submission" date="2019-02" db="EMBL/GenBank/DDBJ databases">
        <title>Deep-cultivation of Planctomycetes and their phenomic and genomic characterization uncovers novel biology.</title>
        <authorList>
            <person name="Wiegand S."/>
            <person name="Jogler M."/>
            <person name="Boedeker C."/>
            <person name="Pinto D."/>
            <person name="Vollmers J."/>
            <person name="Rivas-Marin E."/>
            <person name="Kohn T."/>
            <person name="Peeters S.H."/>
            <person name="Heuer A."/>
            <person name="Rast P."/>
            <person name="Oberbeckmann S."/>
            <person name="Bunk B."/>
            <person name="Jeske O."/>
            <person name="Meyerdierks A."/>
            <person name="Storesund J.E."/>
            <person name="Kallscheuer N."/>
            <person name="Luecker S."/>
            <person name="Lage O.M."/>
            <person name="Pohl T."/>
            <person name="Merkel B.J."/>
            <person name="Hornburger P."/>
            <person name="Mueller R.-W."/>
            <person name="Bruemmer F."/>
            <person name="Labrenz M."/>
            <person name="Spormann A.M."/>
            <person name="Op Den Camp H."/>
            <person name="Overmann J."/>
            <person name="Amann R."/>
            <person name="Jetten M.S.M."/>
            <person name="Mascher T."/>
            <person name="Medema M.H."/>
            <person name="Devos D.P."/>
            <person name="Kaster A.-K."/>
            <person name="Ovreas L."/>
            <person name="Rohde M."/>
            <person name="Galperin M.Y."/>
            <person name="Jogler C."/>
        </authorList>
    </citation>
    <scope>NUCLEOTIDE SEQUENCE [LARGE SCALE GENOMIC DNA]</scope>
    <source>
        <strain evidence="4 5">KOR42</strain>
    </source>
</reference>
<keyword evidence="5" id="KW-1185">Reference proteome</keyword>
<comment type="caution">
    <text evidence="4">The sequence shown here is derived from an EMBL/GenBank/DDBJ whole genome shotgun (WGS) entry which is preliminary data.</text>
</comment>
<sequence length="716" mass="80858" precursor="true">MRLNFVYWICLTLCAGPTFAEPPTVSESGQDLVDFDTEIVPVLTRFGCNSGACHGAAAGRRELHLSLFGSDPGFDFQSLAREFQGRRINLVQPDESLILMKPTEVLLHGGGNRFDDDSDAAELIRKWIHQGAHRHELRKLESFAIAHRKISNTLDSTTFSISATATFDNGSTMDVTPWTVITVDDPDAVQIDLQTFRAHITRPGRHVAIARYLDHVTPLIFLIPFQNETHETHSIESANFIDDSINSLLTELRIPASEASSDTEFLRRVTLDLTGRLPTPEEVLSFTHDSSPGKRTAAIDRMLASKEFASYWTFLLSRWLRIRAAPQDVEGAEAYHSWLHQQIADEIPFTEIAASLLLAEGDTHDVGPANFYRTTGGPREQAEFVSEFFMGSRLRCANCHDHPLDHWTQDDYHGLAAIFAEVTSGRIIETKANAEVIHPKTGDAAVPRIPGERTLQNAEHGRSTFTDWLVSDTNPYLARTIVNRVWKEFMGRGLIEPTDDIRSTNPPTHPELLKQLEIEFRRSNFRLKPLIRLITSSSAYQRSSRPHRDNEFDQQFYSHALSRPMSAEVMCDAISDVLGLPARFGDKPLGTRAVELPYPQIESKELDVLGRCERTESCEGSETMTGGLPRFLHQYNGALINTRLSHSTGRLADCLQSENSPEVIIEEFYLRALGRLPNDEEWNFWRDELKNSSNPREFLEDVVWSLCTCQEFRTNH</sequence>
<feature type="chain" id="PRO_5023022027" description="Planctomycete cytochrome C" evidence="1">
    <location>
        <begin position="21"/>
        <end position="716"/>
    </location>
</feature>
<dbReference type="AlphaFoldDB" id="A0A5C5X6J2"/>
<dbReference type="Proteomes" id="UP000317243">
    <property type="component" value="Unassembled WGS sequence"/>
</dbReference>
<dbReference type="RefSeq" id="WP_146507905.1">
    <property type="nucleotide sequence ID" value="NZ_SIHI01000001.1"/>
</dbReference>
<name>A0A5C5X6J2_9PLAN</name>
<dbReference type="InterPro" id="IPR011444">
    <property type="entry name" value="DUF1549"/>
</dbReference>
<organism evidence="4 5">
    <name type="scientific">Thalassoglobus neptunius</name>
    <dbReference type="NCBI Taxonomy" id="1938619"/>
    <lineage>
        <taxon>Bacteria</taxon>
        <taxon>Pseudomonadati</taxon>
        <taxon>Planctomycetota</taxon>
        <taxon>Planctomycetia</taxon>
        <taxon>Planctomycetales</taxon>
        <taxon>Planctomycetaceae</taxon>
        <taxon>Thalassoglobus</taxon>
    </lineage>
</organism>
<dbReference type="PANTHER" id="PTHR35889">
    <property type="entry name" value="CYCLOINULO-OLIGOSACCHARIDE FRUCTANOTRANSFERASE-RELATED"/>
    <property type="match status" value="1"/>
</dbReference>
<keyword evidence="1" id="KW-0732">Signal</keyword>
<evidence type="ECO:0000313" key="5">
    <source>
        <dbReference type="Proteomes" id="UP000317243"/>
    </source>
</evidence>
<proteinExistence type="predicted"/>
<gene>
    <name evidence="4" type="ORF">KOR42_12500</name>
</gene>